<keyword evidence="8" id="KW-1185">Reference proteome</keyword>
<keyword evidence="2" id="KW-0645">Protease</keyword>
<dbReference type="InterPro" id="IPR051202">
    <property type="entry name" value="Peptidase_C40"/>
</dbReference>
<gene>
    <name evidence="7" type="ORF">H8R94_01170</name>
</gene>
<dbReference type="PROSITE" id="PS51781">
    <property type="entry name" value="SH3B"/>
    <property type="match status" value="1"/>
</dbReference>
<dbReference type="Gene3D" id="3.90.1720.10">
    <property type="entry name" value="endopeptidase domain like (from Nostoc punctiforme)"/>
    <property type="match status" value="1"/>
</dbReference>
<keyword evidence="4" id="KW-0788">Thiol protease</keyword>
<feature type="domain" description="NlpC/P60" evidence="6">
    <location>
        <begin position="200"/>
        <end position="319"/>
    </location>
</feature>
<name>A0ABR7GCS2_9FIRM</name>
<sequence>MQSQGLTAGIVASAAVNVEEAAAMPQVSDADVETTGTAQLDTFGYANLGLANVEGNINIREAASTDASMVGKLPENAGCEILGTEGDWTHISSGEVEGYVLSEYLLTGDAAITKANEVARYTATVNTDSLRVRLEPNTTSEILATMPEGEELEIVSETDGWVQVNIDGEYGYVSGDYVTCATTLADAMTMSEARYGQGVSDVRVDLVNYATQFVGNPYVWGGTSLTNGADCSGFVLSIFAKYGYSLPHSSRAQANYGTRVSTSELMPGDLIFYGSGKSISHVAIYIGGGQIVHASTERTGIIISSAFNRSPICCTRLLD</sequence>
<evidence type="ECO:0000256" key="4">
    <source>
        <dbReference type="ARBA" id="ARBA00022807"/>
    </source>
</evidence>
<dbReference type="InterPro" id="IPR003646">
    <property type="entry name" value="SH3-like_bac-type"/>
</dbReference>
<protein>
    <submittedName>
        <fullName evidence="7">C40 family peptidase</fullName>
    </submittedName>
</protein>
<dbReference type="PANTHER" id="PTHR47053:SF1">
    <property type="entry name" value="MUREIN DD-ENDOPEPTIDASE MEPH-RELATED"/>
    <property type="match status" value="1"/>
</dbReference>
<evidence type="ECO:0000256" key="3">
    <source>
        <dbReference type="ARBA" id="ARBA00022801"/>
    </source>
</evidence>
<dbReference type="Pfam" id="PF00877">
    <property type="entry name" value="NLPC_P60"/>
    <property type="match status" value="1"/>
</dbReference>
<evidence type="ECO:0000313" key="7">
    <source>
        <dbReference type="EMBL" id="MBC5685235.1"/>
    </source>
</evidence>
<evidence type="ECO:0000259" key="6">
    <source>
        <dbReference type="PROSITE" id="PS51935"/>
    </source>
</evidence>
<dbReference type="InterPro" id="IPR000064">
    <property type="entry name" value="NLP_P60_dom"/>
</dbReference>
<dbReference type="EMBL" id="JACOPG010000001">
    <property type="protein sequence ID" value="MBC5685235.1"/>
    <property type="molecule type" value="Genomic_DNA"/>
</dbReference>
<evidence type="ECO:0000313" key="8">
    <source>
        <dbReference type="Proteomes" id="UP000643810"/>
    </source>
</evidence>
<evidence type="ECO:0000256" key="1">
    <source>
        <dbReference type="ARBA" id="ARBA00007074"/>
    </source>
</evidence>
<feature type="domain" description="SH3b" evidence="5">
    <location>
        <begin position="120"/>
        <end position="182"/>
    </location>
</feature>
<dbReference type="Gene3D" id="2.30.30.40">
    <property type="entry name" value="SH3 Domains"/>
    <property type="match status" value="2"/>
</dbReference>
<organism evidence="7 8">
    <name type="scientific">Roseburia lenta</name>
    <dbReference type="NCBI Taxonomy" id="2763061"/>
    <lineage>
        <taxon>Bacteria</taxon>
        <taxon>Bacillati</taxon>
        <taxon>Bacillota</taxon>
        <taxon>Clostridia</taxon>
        <taxon>Lachnospirales</taxon>
        <taxon>Lachnospiraceae</taxon>
        <taxon>Roseburia</taxon>
    </lineage>
</organism>
<keyword evidence="3" id="KW-0378">Hydrolase</keyword>
<dbReference type="Proteomes" id="UP000643810">
    <property type="component" value="Unassembled WGS sequence"/>
</dbReference>
<evidence type="ECO:0000259" key="5">
    <source>
        <dbReference type="PROSITE" id="PS51781"/>
    </source>
</evidence>
<dbReference type="PROSITE" id="PS51935">
    <property type="entry name" value="NLPC_P60"/>
    <property type="match status" value="1"/>
</dbReference>
<dbReference type="PANTHER" id="PTHR47053">
    <property type="entry name" value="MUREIN DD-ENDOPEPTIDASE MEPH-RELATED"/>
    <property type="match status" value="1"/>
</dbReference>
<comment type="similarity">
    <text evidence="1">Belongs to the peptidase C40 family.</text>
</comment>
<dbReference type="Pfam" id="PF08239">
    <property type="entry name" value="SH3_3"/>
    <property type="match status" value="2"/>
</dbReference>
<accession>A0ABR7GCS2</accession>
<comment type="caution">
    <text evidence="7">The sequence shown here is derived from an EMBL/GenBank/DDBJ whole genome shotgun (WGS) entry which is preliminary data.</text>
</comment>
<dbReference type="SUPFAM" id="SSF54001">
    <property type="entry name" value="Cysteine proteinases"/>
    <property type="match status" value="1"/>
</dbReference>
<reference evidence="7 8" key="1">
    <citation type="submission" date="2020-08" db="EMBL/GenBank/DDBJ databases">
        <title>Genome public.</title>
        <authorList>
            <person name="Liu C."/>
            <person name="Sun Q."/>
        </authorList>
    </citation>
    <scope>NUCLEOTIDE SEQUENCE [LARGE SCALE GENOMIC DNA]</scope>
    <source>
        <strain evidence="7 8">NSJ-9</strain>
    </source>
</reference>
<proteinExistence type="inferred from homology"/>
<evidence type="ECO:0000256" key="2">
    <source>
        <dbReference type="ARBA" id="ARBA00022670"/>
    </source>
</evidence>
<dbReference type="SMART" id="SM00287">
    <property type="entry name" value="SH3b"/>
    <property type="match status" value="2"/>
</dbReference>
<dbReference type="InterPro" id="IPR038765">
    <property type="entry name" value="Papain-like_cys_pep_sf"/>
</dbReference>